<protein>
    <submittedName>
        <fullName evidence="1">Uncharacterized protein</fullName>
    </submittedName>
</protein>
<evidence type="ECO:0000313" key="1">
    <source>
        <dbReference type="EMBL" id="MFC6790638.1"/>
    </source>
</evidence>
<dbReference type="EMBL" id="JBHSWN010000001">
    <property type="protein sequence ID" value="MFC6790638.1"/>
    <property type="molecule type" value="Genomic_DNA"/>
</dbReference>
<organism evidence="1 2">
    <name type="scientific">Methylobacterium komagatae</name>
    <dbReference type="NCBI Taxonomy" id="374425"/>
    <lineage>
        <taxon>Bacteria</taxon>
        <taxon>Pseudomonadati</taxon>
        <taxon>Pseudomonadota</taxon>
        <taxon>Alphaproteobacteria</taxon>
        <taxon>Hyphomicrobiales</taxon>
        <taxon>Methylobacteriaceae</taxon>
        <taxon>Methylobacterium</taxon>
    </lineage>
</organism>
<dbReference type="RefSeq" id="WP_378970653.1">
    <property type="nucleotide sequence ID" value="NZ_JBHSWN010000001.1"/>
</dbReference>
<dbReference type="Proteomes" id="UP001596292">
    <property type="component" value="Unassembled WGS sequence"/>
</dbReference>
<keyword evidence="2" id="KW-1185">Reference proteome</keyword>
<accession>A0ABW2BJP5</accession>
<reference evidence="2" key="1">
    <citation type="journal article" date="2019" name="Int. J. Syst. Evol. Microbiol.">
        <title>The Global Catalogue of Microorganisms (GCM) 10K type strain sequencing project: providing services to taxonomists for standard genome sequencing and annotation.</title>
        <authorList>
            <consortium name="The Broad Institute Genomics Platform"/>
            <consortium name="The Broad Institute Genome Sequencing Center for Infectious Disease"/>
            <person name="Wu L."/>
            <person name="Ma J."/>
        </authorList>
    </citation>
    <scope>NUCLEOTIDE SEQUENCE [LARGE SCALE GENOMIC DNA]</scope>
    <source>
        <strain evidence="2">CCUG 48316</strain>
    </source>
</reference>
<name>A0ABW2BJP5_9HYPH</name>
<comment type="caution">
    <text evidence="1">The sequence shown here is derived from an EMBL/GenBank/DDBJ whole genome shotgun (WGS) entry which is preliminary data.</text>
</comment>
<proteinExistence type="predicted"/>
<gene>
    <name evidence="1" type="ORF">ACFQE0_14075</name>
</gene>
<evidence type="ECO:0000313" key="2">
    <source>
        <dbReference type="Proteomes" id="UP001596292"/>
    </source>
</evidence>
<sequence length="137" mass="15320">MVRRAYAEDTKVPIAQSRSQIETMLRKASATRIVTMDEALEAVVMFMLAGRLIKLRIEIPGDANEQRRRAIWRAIGLVVKAKIEAVAQGITTVEQEWLAHVVLPDGSTVGDWIEPQLEVAYDKGQMPTEPLLLEGPR</sequence>